<dbReference type="PANTHER" id="PTHR38682">
    <property type="entry name" value="V-TYPE ATP SYNTHASE SUBUNIT C"/>
    <property type="match status" value="1"/>
</dbReference>
<dbReference type="Pfam" id="PF01992">
    <property type="entry name" value="vATP-synt_AC39"/>
    <property type="match status" value="1"/>
</dbReference>
<name>A0A4R6QAF4_9FIRM</name>
<gene>
    <name evidence="4" type="ORF">EV211_10345</name>
</gene>
<sequence>MAIRNEDEYIFADAFVGCHITSLMNRQDLIRLINCPDFTSSESLLREFGYGESKEVIEGDVEAFIRREQNKLFDVIFSNLTGREEMAPYIYPFDYHNIKVCIKSELLGITPDETYLISTGDINWMQMVAMIRDRNYEKMRPAMRDAVEEALDVYSRGGDPQEIDIILDKACYKDMADSVAESGSQFLVDYISMDIDTLNLKAFARLRNMEKPWSFFKKVFIQGGSLTEDFLVSVYEESYTQIADKLVSQDLKKALTDGGRDIDEKGDFVLYEKLLDNALMEVNKKAKFYSIGIEPIAGYWSAKEVELDNVRIILNGKLNGTDPDDIEELLRETYV</sequence>
<dbReference type="Gene3D" id="1.10.132.50">
    <property type="entry name" value="ATP synthase (C/AC39) subunit, domain 3"/>
    <property type="match status" value="1"/>
</dbReference>
<protein>
    <submittedName>
        <fullName evidence="4">V/A-type H+-transporting ATPase subunit C</fullName>
    </submittedName>
</protein>
<dbReference type="InterPro" id="IPR002843">
    <property type="entry name" value="ATPase_V0-cplx_csu/dsu"/>
</dbReference>
<dbReference type="InterPro" id="IPR036079">
    <property type="entry name" value="ATPase_csu/dsu_sf"/>
</dbReference>
<keyword evidence="2" id="KW-0813">Transport</keyword>
<dbReference type="Gene3D" id="1.20.1690.10">
    <property type="entry name" value="V-type ATP synthase subunit C domain"/>
    <property type="match status" value="2"/>
</dbReference>
<evidence type="ECO:0000313" key="4">
    <source>
        <dbReference type="EMBL" id="TDP59624.1"/>
    </source>
</evidence>
<keyword evidence="5" id="KW-1185">Reference proteome</keyword>
<proteinExistence type="inferred from homology"/>
<reference evidence="4 5" key="1">
    <citation type="submission" date="2019-03" db="EMBL/GenBank/DDBJ databases">
        <title>Genomic Encyclopedia of Type Strains, Phase IV (KMG-IV): sequencing the most valuable type-strain genomes for metagenomic binning, comparative biology and taxonomic classification.</title>
        <authorList>
            <person name="Goeker M."/>
        </authorList>
    </citation>
    <scope>NUCLEOTIDE SEQUENCE [LARGE SCALE GENOMIC DNA]</scope>
    <source>
        <strain evidence="4 5">DSM 28287</strain>
    </source>
</reference>
<accession>A0A4R6QAF4</accession>
<dbReference type="RefSeq" id="WP_133527617.1">
    <property type="nucleotide sequence ID" value="NZ_SNXO01000003.1"/>
</dbReference>
<organism evidence="4 5">
    <name type="scientific">Aminicella lysinilytica</name>
    <dbReference type="NCBI Taxonomy" id="433323"/>
    <lineage>
        <taxon>Bacteria</taxon>
        <taxon>Bacillati</taxon>
        <taxon>Bacillota</taxon>
        <taxon>Clostridia</taxon>
        <taxon>Peptostreptococcales</taxon>
        <taxon>Anaerovoracaceae</taxon>
        <taxon>Aminicella</taxon>
    </lineage>
</organism>
<dbReference type="EMBL" id="SNXO01000003">
    <property type="protein sequence ID" value="TDP59624.1"/>
    <property type="molecule type" value="Genomic_DNA"/>
</dbReference>
<dbReference type="GO" id="GO:0046961">
    <property type="term" value="F:proton-transporting ATPase activity, rotational mechanism"/>
    <property type="evidence" value="ECO:0007669"/>
    <property type="project" value="InterPro"/>
</dbReference>
<dbReference type="OrthoDB" id="1653at2"/>
<comment type="similarity">
    <text evidence="1">Belongs to the V-ATPase V0D/AC39 subunit family.</text>
</comment>
<keyword evidence="3" id="KW-0406">Ion transport</keyword>
<dbReference type="PANTHER" id="PTHR38682:SF1">
    <property type="entry name" value="V-TYPE ATP SYNTHASE SUBUNIT C"/>
    <property type="match status" value="1"/>
</dbReference>
<evidence type="ECO:0000313" key="5">
    <source>
        <dbReference type="Proteomes" id="UP000295500"/>
    </source>
</evidence>
<dbReference type="InterPro" id="IPR044911">
    <property type="entry name" value="V-type_ATPase_csu/dsu_dom_3"/>
</dbReference>
<evidence type="ECO:0000256" key="2">
    <source>
        <dbReference type="ARBA" id="ARBA00022448"/>
    </source>
</evidence>
<comment type="caution">
    <text evidence="4">The sequence shown here is derived from an EMBL/GenBank/DDBJ whole genome shotgun (WGS) entry which is preliminary data.</text>
</comment>
<dbReference type="InterPro" id="IPR035067">
    <property type="entry name" value="V-type_ATPase_csu/dsu"/>
</dbReference>
<dbReference type="SUPFAM" id="SSF103486">
    <property type="entry name" value="V-type ATP synthase subunit C"/>
    <property type="match status" value="1"/>
</dbReference>
<dbReference type="AlphaFoldDB" id="A0A4R6QAF4"/>
<dbReference type="Proteomes" id="UP000295500">
    <property type="component" value="Unassembled WGS sequence"/>
</dbReference>
<evidence type="ECO:0000256" key="1">
    <source>
        <dbReference type="ARBA" id="ARBA00006709"/>
    </source>
</evidence>
<evidence type="ECO:0000256" key="3">
    <source>
        <dbReference type="ARBA" id="ARBA00023065"/>
    </source>
</evidence>
<dbReference type="InterPro" id="IPR050873">
    <property type="entry name" value="V-ATPase_V0D/AC39_subunit"/>
</dbReference>